<dbReference type="EMBL" id="VUMN01000027">
    <property type="protein sequence ID" value="MSS59291.1"/>
    <property type="molecule type" value="Genomic_DNA"/>
</dbReference>
<feature type="region of interest" description="Disordered" evidence="8">
    <location>
        <begin position="282"/>
        <end position="301"/>
    </location>
</feature>
<comment type="catalytic activity">
    <reaction evidence="7">
        <text>L-cysteinyl-[prolipoprotein] + a 1,2-diacyl-sn-glycero-3-phospho-(1'-sn-glycerol) = an S-1,2-diacyl-sn-glyceryl-L-cysteinyl-[prolipoprotein] + sn-glycerol 1-phosphate + H(+)</text>
        <dbReference type="Rhea" id="RHEA:56712"/>
        <dbReference type="Rhea" id="RHEA-COMP:14679"/>
        <dbReference type="Rhea" id="RHEA-COMP:14680"/>
        <dbReference type="ChEBI" id="CHEBI:15378"/>
        <dbReference type="ChEBI" id="CHEBI:29950"/>
        <dbReference type="ChEBI" id="CHEBI:57685"/>
        <dbReference type="ChEBI" id="CHEBI:64716"/>
        <dbReference type="ChEBI" id="CHEBI:140658"/>
        <dbReference type="EC" id="2.5.1.145"/>
    </reaction>
</comment>
<keyword evidence="3 7" id="KW-0808">Transferase</keyword>
<keyword evidence="5 7" id="KW-1133">Transmembrane helix</keyword>
<dbReference type="HAMAP" id="MF_01147">
    <property type="entry name" value="Lgt"/>
    <property type="match status" value="1"/>
</dbReference>
<dbReference type="UniPathway" id="UPA00664"/>
<dbReference type="GO" id="GO:0042158">
    <property type="term" value="P:lipoprotein biosynthetic process"/>
    <property type="evidence" value="ECO:0007669"/>
    <property type="project" value="UniProtKB-UniRule"/>
</dbReference>
<dbReference type="InterPro" id="IPR001640">
    <property type="entry name" value="Lgt"/>
</dbReference>
<dbReference type="GO" id="GO:0005886">
    <property type="term" value="C:plasma membrane"/>
    <property type="evidence" value="ECO:0007669"/>
    <property type="project" value="UniProtKB-SubCell"/>
</dbReference>
<dbReference type="Proteomes" id="UP000461880">
    <property type="component" value="Unassembled WGS sequence"/>
</dbReference>
<gene>
    <name evidence="7" type="primary">lgt</name>
    <name evidence="9" type="ORF">FYJ51_10345</name>
</gene>
<evidence type="ECO:0000313" key="10">
    <source>
        <dbReference type="Proteomes" id="UP000461880"/>
    </source>
</evidence>
<feature type="transmembrane region" description="Helical" evidence="7">
    <location>
        <begin position="85"/>
        <end position="104"/>
    </location>
</feature>
<dbReference type="PANTHER" id="PTHR30589:SF0">
    <property type="entry name" value="PHOSPHATIDYLGLYCEROL--PROLIPOPROTEIN DIACYLGLYCERYL TRANSFERASE"/>
    <property type="match status" value="1"/>
</dbReference>
<dbReference type="RefSeq" id="WP_105302824.1">
    <property type="nucleotide sequence ID" value="NZ_VUMN01000027.1"/>
</dbReference>
<dbReference type="EC" id="2.5.1.145" evidence="7"/>
<name>A0A7X2NTG3_9FIRM</name>
<dbReference type="AlphaFoldDB" id="A0A7X2NTG3"/>
<reference evidence="9 10" key="1">
    <citation type="submission" date="2019-08" db="EMBL/GenBank/DDBJ databases">
        <title>In-depth cultivation of the pig gut microbiome towards novel bacterial diversity and tailored functional studies.</title>
        <authorList>
            <person name="Wylensek D."/>
            <person name="Hitch T.C.A."/>
            <person name="Clavel T."/>
        </authorList>
    </citation>
    <scope>NUCLEOTIDE SEQUENCE [LARGE SCALE GENOMIC DNA]</scope>
    <source>
        <strain evidence="9 10">Oil+RF-744-GAM-WT-6</strain>
    </source>
</reference>
<keyword evidence="2 7" id="KW-1003">Cell membrane</keyword>
<evidence type="ECO:0000256" key="7">
    <source>
        <dbReference type="HAMAP-Rule" id="MF_01147"/>
    </source>
</evidence>
<evidence type="ECO:0000256" key="5">
    <source>
        <dbReference type="ARBA" id="ARBA00022989"/>
    </source>
</evidence>
<dbReference type="GO" id="GO:0008961">
    <property type="term" value="F:phosphatidylglycerol-prolipoprotein diacylglyceryl transferase activity"/>
    <property type="evidence" value="ECO:0007669"/>
    <property type="project" value="UniProtKB-UniRule"/>
</dbReference>
<evidence type="ECO:0000256" key="8">
    <source>
        <dbReference type="SAM" id="MobiDB-lite"/>
    </source>
</evidence>
<keyword evidence="9" id="KW-0449">Lipoprotein</keyword>
<proteinExistence type="inferred from homology"/>
<sequence length="301" mass="33724">MYNNWLTIGNFTIHGYGVMIAIGILLAFWLGEKQAKKYGLNPNEVDNLVFVCLISGYFFSKLLFCLTNWNDFIQDPLTYLGSSGWVVYGGILGGIFGAWLWCRYKKLDFMGYVNLLFPEVALAQAFGRIGCFFAGCCYGKVTDSKFSLVFPAGSEAPAGVRLIPTQLISSFGDFVLFYILYTIYKDSSRRNETAAWYLILYSAGRFVVEFFRGDTIRGFIGVLSTSQFISIFTAAAGVILLLMSRTRTKNQKKTVLMEGTLDKSVTEEKKQEVHDAINAQVEEISAGRKEGESSNENRNCE</sequence>
<evidence type="ECO:0000256" key="3">
    <source>
        <dbReference type="ARBA" id="ARBA00022679"/>
    </source>
</evidence>
<evidence type="ECO:0000256" key="4">
    <source>
        <dbReference type="ARBA" id="ARBA00022692"/>
    </source>
</evidence>
<feature type="transmembrane region" description="Helical" evidence="7">
    <location>
        <begin position="6"/>
        <end position="28"/>
    </location>
</feature>
<evidence type="ECO:0000256" key="2">
    <source>
        <dbReference type="ARBA" id="ARBA00022475"/>
    </source>
</evidence>
<comment type="caution">
    <text evidence="9">The sequence shown here is derived from an EMBL/GenBank/DDBJ whole genome shotgun (WGS) entry which is preliminary data.</text>
</comment>
<comment type="similarity">
    <text evidence="1 7">Belongs to the Lgt family.</text>
</comment>
<dbReference type="Pfam" id="PF01790">
    <property type="entry name" value="LGT"/>
    <property type="match status" value="1"/>
</dbReference>
<comment type="subcellular location">
    <subcellularLocation>
        <location evidence="7">Cell membrane</location>
        <topology evidence="7">Multi-pass membrane protein</topology>
    </subcellularLocation>
</comment>
<feature type="transmembrane region" description="Helical" evidence="7">
    <location>
        <begin position="195"/>
        <end position="213"/>
    </location>
</feature>
<evidence type="ECO:0000256" key="6">
    <source>
        <dbReference type="ARBA" id="ARBA00023136"/>
    </source>
</evidence>
<keyword evidence="4 7" id="KW-0812">Transmembrane</keyword>
<evidence type="ECO:0000256" key="1">
    <source>
        <dbReference type="ARBA" id="ARBA00007150"/>
    </source>
</evidence>
<keyword evidence="6 7" id="KW-0472">Membrane</keyword>
<feature type="transmembrane region" description="Helical" evidence="7">
    <location>
        <begin position="161"/>
        <end position="183"/>
    </location>
</feature>
<dbReference type="PANTHER" id="PTHR30589">
    <property type="entry name" value="PROLIPOPROTEIN DIACYLGLYCERYL TRANSFERASE"/>
    <property type="match status" value="1"/>
</dbReference>
<comment type="function">
    <text evidence="7">Catalyzes the transfer of the diacylglyceryl group from phosphatidylglycerol to the sulfhydryl group of the N-terminal cysteine of a prolipoprotein, the first step in the formation of mature lipoproteins.</text>
</comment>
<protein>
    <recommendedName>
        <fullName evidence="7">Phosphatidylglycerol--prolipoprotein diacylglyceryl transferase</fullName>
        <ecNumber evidence="7">2.5.1.145</ecNumber>
    </recommendedName>
</protein>
<accession>A0A7X2NTG3</accession>
<feature type="binding site" evidence="7">
    <location>
        <position position="128"/>
    </location>
    <ligand>
        <name>a 1,2-diacyl-sn-glycero-3-phospho-(1'-sn-glycerol)</name>
        <dbReference type="ChEBI" id="CHEBI:64716"/>
    </ligand>
</feature>
<comment type="pathway">
    <text evidence="7">Protein modification; lipoprotein biosynthesis (diacylglyceryl transfer).</text>
</comment>
<feature type="transmembrane region" description="Helical" evidence="7">
    <location>
        <begin position="48"/>
        <end position="69"/>
    </location>
</feature>
<feature type="transmembrane region" description="Helical" evidence="7">
    <location>
        <begin position="219"/>
        <end position="243"/>
    </location>
</feature>
<evidence type="ECO:0000313" key="9">
    <source>
        <dbReference type="EMBL" id="MSS59291.1"/>
    </source>
</evidence>
<keyword evidence="10" id="KW-1185">Reference proteome</keyword>
<organism evidence="9 10">
    <name type="scientific">Stecheria intestinalis</name>
    <dbReference type="NCBI Taxonomy" id="2606630"/>
    <lineage>
        <taxon>Bacteria</taxon>
        <taxon>Bacillati</taxon>
        <taxon>Bacillota</taxon>
        <taxon>Erysipelotrichia</taxon>
        <taxon>Erysipelotrichales</taxon>
        <taxon>Erysipelotrichaceae</taxon>
        <taxon>Stecheria</taxon>
    </lineage>
</organism>